<name>A0A3M7REF2_BRAPC</name>
<dbReference type="Pfam" id="PF00400">
    <property type="entry name" value="WD40"/>
    <property type="match status" value="3"/>
</dbReference>
<feature type="repeat" description="WD" evidence="3">
    <location>
        <begin position="72"/>
        <end position="112"/>
    </location>
</feature>
<dbReference type="PANTHER" id="PTHR19846">
    <property type="entry name" value="WD40 REPEAT PROTEIN"/>
    <property type="match status" value="1"/>
</dbReference>
<dbReference type="GO" id="GO:0017070">
    <property type="term" value="F:U6 snRNA binding"/>
    <property type="evidence" value="ECO:0007669"/>
    <property type="project" value="TreeGrafter"/>
</dbReference>
<dbReference type="SUPFAM" id="SSF50978">
    <property type="entry name" value="WD40 repeat-like"/>
    <property type="match status" value="1"/>
</dbReference>
<evidence type="ECO:0000256" key="3">
    <source>
        <dbReference type="PROSITE-ProRule" id="PRU00221"/>
    </source>
</evidence>
<keyword evidence="1 3" id="KW-0853">WD repeat</keyword>
<evidence type="ECO:0000256" key="1">
    <source>
        <dbReference type="ARBA" id="ARBA00022574"/>
    </source>
</evidence>
<dbReference type="InterPro" id="IPR001680">
    <property type="entry name" value="WD40_rpt"/>
</dbReference>
<reference evidence="4 5" key="1">
    <citation type="journal article" date="2018" name="Sci. Rep.">
        <title>Genomic signatures of local adaptation to the degree of environmental predictability in rotifers.</title>
        <authorList>
            <person name="Franch-Gras L."/>
            <person name="Hahn C."/>
            <person name="Garcia-Roger E.M."/>
            <person name="Carmona M.J."/>
            <person name="Serra M."/>
            <person name="Gomez A."/>
        </authorList>
    </citation>
    <scope>NUCLEOTIDE SEQUENCE [LARGE SCALE GENOMIC DNA]</scope>
    <source>
        <strain evidence="4">HYR1</strain>
    </source>
</reference>
<protein>
    <submittedName>
        <fullName evidence="4">WD40 repeat</fullName>
    </submittedName>
</protein>
<keyword evidence="5" id="KW-1185">Reference proteome</keyword>
<feature type="non-terminal residue" evidence="4">
    <location>
        <position position="149"/>
    </location>
</feature>
<feature type="repeat" description="WD" evidence="3">
    <location>
        <begin position="113"/>
        <end position="149"/>
    </location>
</feature>
<dbReference type="PANTHER" id="PTHR19846:SF6">
    <property type="entry name" value="F-BOX DOMAIN-CONTAINING PROTEIN"/>
    <property type="match status" value="1"/>
</dbReference>
<dbReference type="AlphaFoldDB" id="A0A3M7REF2"/>
<dbReference type="GO" id="GO:0046540">
    <property type="term" value="C:U4/U6 x U5 tri-snRNP complex"/>
    <property type="evidence" value="ECO:0007669"/>
    <property type="project" value="TreeGrafter"/>
</dbReference>
<gene>
    <name evidence="4" type="ORF">BpHYR1_043018</name>
</gene>
<dbReference type="OrthoDB" id="674604at2759"/>
<dbReference type="PRINTS" id="PR00320">
    <property type="entry name" value="GPROTEINBRPT"/>
</dbReference>
<dbReference type="InterPro" id="IPR015943">
    <property type="entry name" value="WD40/YVTN_repeat-like_dom_sf"/>
</dbReference>
<keyword evidence="2" id="KW-0677">Repeat</keyword>
<comment type="caution">
    <text evidence="4">The sequence shown here is derived from an EMBL/GenBank/DDBJ whole genome shotgun (WGS) entry which is preliminary data.</text>
</comment>
<dbReference type="GO" id="GO:0000398">
    <property type="term" value="P:mRNA splicing, via spliceosome"/>
    <property type="evidence" value="ECO:0007669"/>
    <property type="project" value="TreeGrafter"/>
</dbReference>
<accession>A0A3M7REF2</accession>
<proteinExistence type="predicted"/>
<evidence type="ECO:0000313" key="4">
    <source>
        <dbReference type="EMBL" id="RNA21933.1"/>
    </source>
</evidence>
<evidence type="ECO:0000256" key="2">
    <source>
        <dbReference type="ARBA" id="ARBA00022737"/>
    </source>
</evidence>
<dbReference type="PROSITE" id="PS50294">
    <property type="entry name" value="WD_REPEATS_REGION"/>
    <property type="match status" value="2"/>
</dbReference>
<sequence>MEVSKVKNLWGKWNKKRINFAKEYNHPVKGENYDFPNVSNFEILQNGNIVSGSADKTIKIWDKDIFKCLKTINGHNDSVRCLAIMQNGNIVSGSGDITIKIWDKDTFECLKTIYGHIESVVCLAIMQNGNIVSGSVDKTIKIWDKDTFE</sequence>
<dbReference type="GO" id="GO:0030621">
    <property type="term" value="F:U4 snRNA binding"/>
    <property type="evidence" value="ECO:0007669"/>
    <property type="project" value="TreeGrafter"/>
</dbReference>
<dbReference type="Gene3D" id="2.130.10.10">
    <property type="entry name" value="YVTN repeat-like/Quinoprotein amine dehydrogenase"/>
    <property type="match status" value="1"/>
</dbReference>
<feature type="repeat" description="WD" evidence="3">
    <location>
        <begin position="49"/>
        <end position="62"/>
    </location>
</feature>
<dbReference type="STRING" id="10195.A0A3M7REF2"/>
<evidence type="ECO:0000313" key="5">
    <source>
        <dbReference type="Proteomes" id="UP000276133"/>
    </source>
</evidence>
<dbReference type="EMBL" id="REGN01003560">
    <property type="protein sequence ID" value="RNA21933.1"/>
    <property type="molecule type" value="Genomic_DNA"/>
</dbReference>
<organism evidence="4 5">
    <name type="scientific">Brachionus plicatilis</name>
    <name type="common">Marine rotifer</name>
    <name type="synonym">Brachionus muelleri</name>
    <dbReference type="NCBI Taxonomy" id="10195"/>
    <lineage>
        <taxon>Eukaryota</taxon>
        <taxon>Metazoa</taxon>
        <taxon>Spiralia</taxon>
        <taxon>Gnathifera</taxon>
        <taxon>Rotifera</taxon>
        <taxon>Eurotatoria</taxon>
        <taxon>Monogononta</taxon>
        <taxon>Pseudotrocha</taxon>
        <taxon>Ploima</taxon>
        <taxon>Brachionidae</taxon>
        <taxon>Brachionus</taxon>
    </lineage>
</organism>
<dbReference type="Proteomes" id="UP000276133">
    <property type="component" value="Unassembled WGS sequence"/>
</dbReference>
<dbReference type="SMART" id="SM00320">
    <property type="entry name" value="WD40"/>
    <property type="match status" value="3"/>
</dbReference>
<dbReference type="InterPro" id="IPR036322">
    <property type="entry name" value="WD40_repeat_dom_sf"/>
</dbReference>
<dbReference type="PROSITE" id="PS50082">
    <property type="entry name" value="WD_REPEATS_2"/>
    <property type="match status" value="3"/>
</dbReference>
<dbReference type="InterPro" id="IPR020472">
    <property type="entry name" value="WD40_PAC1"/>
</dbReference>